<organism evidence="2 3">
    <name type="scientific">Ciona intestinalis</name>
    <name type="common">Transparent sea squirt</name>
    <name type="synonym">Ascidia intestinalis</name>
    <dbReference type="NCBI Taxonomy" id="7719"/>
    <lineage>
        <taxon>Eukaryota</taxon>
        <taxon>Metazoa</taxon>
        <taxon>Chordata</taxon>
        <taxon>Tunicata</taxon>
        <taxon>Ascidiacea</taxon>
        <taxon>Phlebobranchia</taxon>
        <taxon>Cionidae</taxon>
        <taxon>Ciona</taxon>
    </lineage>
</organism>
<dbReference type="Ensembl" id="ENSCINT00000019986.3">
    <property type="protein sequence ID" value="ENSCINP00000019986.3"/>
    <property type="gene ID" value="ENSCING00000009866.3"/>
</dbReference>
<reference evidence="2" key="3">
    <citation type="submission" date="2025-08" db="UniProtKB">
        <authorList>
            <consortium name="Ensembl"/>
        </authorList>
    </citation>
    <scope>IDENTIFICATION</scope>
</reference>
<evidence type="ECO:0000313" key="2">
    <source>
        <dbReference type="Ensembl" id="ENSCINP00000019986.3"/>
    </source>
</evidence>
<dbReference type="EMBL" id="EAAA01001685">
    <property type="status" value="NOT_ANNOTATED_CDS"/>
    <property type="molecule type" value="Genomic_DNA"/>
</dbReference>
<feature type="compositionally biased region" description="Low complexity" evidence="1">
    <location>
        <begin position="77"/>
        <end position="86"/>
    </location>
</feature>
<dbReference type="AlphaFoldDB" id="F6XFT4"/>
<evidence type="ECO:0000256" key="1">
    <source>
        <dbReference type="SAM" id="MobiDB-lite"/>
    </source>
</evidence>
<dbReference type="GeneTree" id="ENSGT00530000066575"/>
<proteinExistence type="predicted"/>
<reference evidence="2" key="2">
    <citation type="journal article" date="2008" name="Genome Biol.">
        <title>Improved genome assembly and evidence-based global gene model set for the chordate Ciona intestinalis: new insight into intron and operon populations.</title>
        <authorList>
            <person name="Satou Y."/>
            <person name="Mineta K."/>
            <person name="Ogasawara M."/>
            <person name="Sasakura Y."/>
            <person name="Shoguchi E."/>
            <person name="Ueno K."/>
            <person name="Yamada L."/>
            <person name="Matsumoto J."/>
            <person name="Wasserscheid J."/>
            <person name="Dewar K."/>
            <person name="Wiley G.B."/>
            <person name="Macmil S.L."/>
            <person name="Roe B.A."/>
            <person name="Zeller R.W."/>
            <person name="Hastings K.E."/>
            <person name="Lemaire P."/>
            <person name="Lindquist E."/>
            <person name="Endo T."/>
            <person name="Hotta K."/>
            <person name="Inaba K."/>
        </authorList>
    </citation>
    <scope>NUCLEOTIDE SEQUENCE [LARGE SCALE GENOMIC DNA]</scope>
    <source>
        <strain evidence="2">wild type</strain>
    </source>
</reference>
<name>F6XFT4_CIOIN</name>
<dbReference type="Proteomes" id="UP000008144">
    <property type="component" value="Chromosome 3"/>
</dbReference>
<keyword evidence="3" id="KW-1185">Reference proteome</keyword>
<feature type="region of interest" description="Disordered" evidence="1">
    <location>
        <begin position="28"/>
        <end position="102"/>
    </location>
</feature>
<protein>
    <submittedName>
        <fullName evidence="2">Uncharacterized protein</fullName>
    </submittedName>
</protein>
<dbReference type="InParanoid" id="F6XFT4"/>
<evidence type="ECO:0000313" key="3">
    <source>
        <dbReference type="Proteomes" id="UP000008144"/>
    </source>
</evidence>
<reference evidence="3" key="1">
    <citation type="journal article" date="2002" name="Science">
        <title>The draft genome of Ciona intestinalis: insights into chordate and vertebrate origins.</title>
        <authorList>
            <person name="Dehal P."/>
            <person name="Satou Y."/>
            <person name="Campbell R.K."/>
            <person name="Chapman J."/>
            <person name="Degnan B."/>
            <person name="De Tomaso A."/>
            <person name="Davidson B."/>
            <person name="Di Gregorio A."/>
            <person name="Gelpke M."/>
            <person name="Goodstein D.M."/>
            <person name="Harafuji N."/>
            <person name="Hastings K.E."/>
            <person name="Ho I."/>
            <person name="Hotta K."/>
            <person name="Huang W."/>
            <person name="Kawashima T."/>
            <person name="Lemaire P."/>
            <person name="Martinez D."/>
            <person name="Meinertzhagen I.A."/>
            <person name="Necula S."/>
            <person name="Nonaka M."/>
            <person name="Putnam N."/>
            <person name="Rash S."/>
            <person name="Saiga H."/>
            <person name="Satake M."/>
            <person name="Terry A."/>
            <person name="Yamada L."/>
            <person name="Wang H.G."/>
            <person name="Awazu S."/>
            <person name="Azumi K."/>
            <person name="Boore J."/>
            <person name="Branno M."/>
            <person name="Chin-Bow S."/>
            <person name="DeSantis R."/>
            <person name="Doyle S."/>
            <person name="Francino P."/>
            <person name="Keys D.N."/>
            <person name="Haga S."/>
            <person name="Hayashi H."/>
            <person name="Hino K."/>
            <person name="Imai K.S."/>
            <person name="Inaba K."/>
            <person name="Kano S."/>
            <person name="Kobayashi K."/>
            <person name="Kobayashi M."/>
            <person name="Lee B.I."/>
            <person name="Makabe K.W."/>
            <person name="Manohar C."/>
            <person name="Matassi G."/>
            <person name="Medina M."/>
            <person name="Mochizuki Y."/>
            <person name="Mount S."/>
            <person name="Morishita T."/>
            <person name="Miura S."/>
            <person name="Nakayama A."/>
            <person name="Nishizaka S."/>
            <person name="Nomoto H."/>
            <person name="Ohta F."/>
            <person name="Oishi K."/>
            <person name="Rigoutsos I."/>
            <person name="Sano M."/>
            <person name="Sasaki A."/>
            <person name="Sasakura Y."/>
            <person name="Shoguchi E."/>
            <person name="Shin-i T."/>
            <person name="Spagnuolo A."/>
            <person name="Stainier D."/>
            <person name="Suzuki M.M."/>
            <person name="Tassy O."/>
            <person name="Takatori N."/>
            <person name="Tokuoka M."/>
            <person name="Yagi K."/>
            <person name="Yoshizaki F."/>
            <person name="Wada S."/>
            <person name="Zhang C."/>
            <person name="Hyatt P.D."/>
            <person name="Larimer F."/>
            <person name="Detter C."/>
            <person name="Doggett N."/>
            <person name="Glavina T."/>
            <person name="Hawkins T."/>
            <person name="Richardson P."/>
            <person name="Lucas S."/>
            <person name="Kohara Y."/>
            <person name="Levine M."/>
            <person name="Satoh N."/>
            <person name="Rokhsar D.S."/>
        </authorList>
    </citation>
    <scope>NUCLEOTIDE SEQUENCE [LARGE SCALE GENOMIC DNA]</scope>
</reference>
<dbReference type="HOGENOM" id="CLU_1021303_0_0_1"/>
<sequence>MKRVAAEKSADLPTTLWDENFYDLMTKSSYSVTPNKRKRRTGRLSSTSLSCVKRRSNERSQEGSIHWSSSDDEHQNTKQQQIINNNSMPGSPVMCTPSCKRMDNSPTNDTDFSKLICAGSPVLSQYRVSTVKKRAQQPSLLPLSPITPGYPCYSGSPLVNLSHLSVHVHQQSKSHSGLDETPLAVPLDDSENDGMIEELNETFSLPVEDEDSIEILTSQTTETESDTILSEDQITISCKSSPICSSSMQKKQTTTSGVKGSSWIESVINKIEE</sequence>
<accession>F6XFT4</accession>
<reference evidence="2" key="4">
    <citation type="submission" date="2025-09" db="UniProtKB">
        <authorList>
            <consortium name="Ensembl"/>
        </authorList>
    </citation>
    <scope>IDENTIFICATION</scope>
</reference>